<sequence length="248" mass="27215">MAKGVSLSNGRNWSSQKGATAHFREIRDRYEDHVPIDSGQDHEDLLALLERYDAAHDDEDSKIGVGVDFLEVRTNYGSGGPTRGFWVHRIDGTTTDFSFPWAIRGVPKPQSQEFADACRAAVDQELKAAKRRFFDTHADAEGFVPCELTNAPMSFDTSHVDHAHPSFGALVITFRAARGWHQDIPPGTLTKPSDNQLTTTFIDPAVAETFRAFHRGAATLRVIAPGANLARAAGQRRPKIARPVILGG</sequence>
<name>A0A916TU20_9SPHN</name>
<dbReference type="Proteomes" id="UP000608154">
    <property type="component" value="Unassembled WGS sequence"/>
</dbReference>
<dbReference type="EMBL" id="BMHK01000019">
    <property type="protein sequence ID" value="GGC07292.1"/>
    <property type="molecule type" value="Genomic_DNA"/>
</dbReference>
<comment type="caution">
    <text evidence="1">The sequence shown here is derived from an EMBL/GenBank/DDBJ whole genome shotgun (WGS) entry which is preliminary data.</text>
</comment>
<accession>A0A916TU20</accession>
<dbReference type="RefSeq" id="WP_188772113.1">
    <property type="nucleotide sequence ID" value="NZ_BMHK01000019.1"/>
</dbReference>
<evidence type="ECO:0000313" key="2">
    <source>
        <dbReference type="Proteomes" id="UP000608154"/>
    </source>
</evidence>
<dbReference type="AlphaFoldDB" id="A0A916TU20"/>
<reference evidence="1" key="2">
    <citation type="submission" date="2020-09" db="EMBL/GenBank/DDBJ databases">
        <authorList>
            <person name="Sun Q."/>
            <person name="Zhou Y."/>
        </authorList>
    </citation>
    <scope>NUCLEOTIDE SEQUENCE</scope>
    <source>
        <strain evidence="1">CGMCC 1.15095</strain>
    </source>
</reference>
<gene>
    <name evidence="1" type="ORF">GCM10011494_27360</name>
</gene>
<dbReference type="Pfam" id="PF11523">
    <property type="entry name" value="DUF3223"/>
    <property type="match status" value="1"/>
</dbReference>
<reference evidence="1" key="1">
    <citation type="journal article" date="2014" name="Int. J. Syst. Evol. Microbiol.">
        <title>Complete genome sequence of Corynebacterium casei LMG S-19264T (=DSM 44701T), isolated from a smear-ripened cheese.</title>
        <authorList>
            <consortium name="US DOE Joint Genome Institute (JGI-PGF)"/>
            <person name="Walter F."/>
            <person name="Albersmeier A."/>
            <person name="Kalinowski J."/>
            <person name="Ruckert C."/>
        </authorList>
    </citation>
    <scope>NUCLEOTIDE SEQUENCE</scope>
    <source>
        <strain evidence="1">CGMCC 1.15095</strain>
    </source>
</reference>
<dbReference type="Gene3D" id="3.10.450.40">
    <property type="match status" value="1"/>
</dbReference>
<evidence type="ECO:0000313" key="1">
    <source>
        <dbReference type="EMBL" id="GGC07292.1"/>
    </source>
</evidence>
<evidence type="ECO:0008006" key="3">
    <source>
        <dbReference type="Google" id="ProtNLM"/>
    </source>
</evidence>
<keyword evidence="2" id="KW-1185">Reference proteome</keyword>
<protein>
    <recommendedName>
        <fullName evidence="3">DUF3223 domain-containing protein</fullName>
    </recommendedName>
</protein>
<proteinExistence type="predicted"/>
<organism evidence="1 2">
    <name type="scientific">Novosphingobium endophyticum</name>
    <dbReference type="NCBI Taxonomy" id="1955250"/>
    <lineage>
        <taxon>Bacteria</taxon>
        <taxon>Pseudomonadati</taxon>
        <taxon>Pseudomonadota</taxon>
        <taxon>Alphaproteobacteria</taxon>
        <taxon>Sphingomonadales</taxon>
        <taxon>Sphingomonadaceae</taxon>
        <taxon>Novosphingobium</taxon>
    </lineage>
</organism>